<keyword evidence="1" id="KW-0472">Membrane</keyword>
<feature type="transmembrane region" description="Helical" evidence="1">
    <location>
        <begin position="51"/>
        <end position="73"/>
    </location>
</feature>
<keyword evidence="1" id="KW-0812">Transmembrane</keyword>
<dbReference type="RefSeq" id="WP_260575117.1">
    <property type="nucleotide sequence ID" value="NZ_CP104205.1"/>
</dbReference>
<keyword evidence="1" id="KW-1133">Transmembrane helix</keyword>
<evidence type="ECO:0000256" key="1">
    <source>
        <dbReference type="SAM" id="Phobius"/>
    </source>
</evidence>
<evidence type="ECO:0000313" key="2">
    <source>
        <dbReference type="EMBL" id="UWX56482.1"/>
    </source>
</evidence>
<proteinExistence type="predicted"/>
<evidence type="ECO:0008006" key="4">
    <source>
        <dbReference type="Google" id="ProtNLM"/>
    </source>
</evidence>
<dbReference type="EMBL" id="CP104205">
    <property type="protein sequence ID" value="UWX56482.1"/>
    <property type="molecule type" value="Genomic_DNA"/>
</dbReference>
<evidence type="ECO:0000313" key="3">
    <source>
        <dbReference type="Proteomes" id="UP001059209"/>
    </source>
</evidence>
<accession>A0ABY5YBN6</accession>
<protein>
    <recommendedName>
        <fullName evidence="4">GAF domain-containing protein</fullName>
    </recommendedName>
</protein>
<sequence length="308" mass="36146">MNFINIDAVNASQYLHEYLLYVGTFISITLIVTTFLFNFLKSTVEFNLNIIISYVGYEFVAYYGFFLVIYFVIQKMLVFNLSESSVENLLVVSFYLTLTFLLLLVYLYNRIFLIIRPDKLKKINIDYLKIICSKYIYEELKLTNSLNIYKSLCSKFGYKETSNAEYFFGAESQKGVLYFFKDRTSDVKYLKDVKVNKLMHHNISYKGENVFVPIHLNQTFPSNNDYLLMGLESPKDESKKLRKKILSCFLFTSKKNIDYEHSKEIADSVLNKLYDSLNQHVSKNDEKGVTDSLEYLDIAFDLYIENFS</sequence>
<organism evidence="2 3">
    <name type="scientific">Maribacter litopenaei</name>
    <dbReference type="NCBI Taxonomy" id="2976127"/>
    <lineage>
        <taxon>Bacteria</taxon>
        <taxon>Pseudomonadati</taxon>
        <taxon>Bacteroidota</taxon>
        <taxon>Flavobacteriia</taxon>
        <taxon>Flavobacteriales</taxon>
        <taxon>Flavobacteriaceae</taxon>
        <taxon>Maribacter</taxon>
    </lineage>
</organism>
<feature type="transmembrane region" description="Helical" evidence="1">
    <location>
        <begin position="93"/>
        <end position="115"/>
    </location>
</feature>
<dbReference type="Proteomes" id="UP001059209">
    <property type="component" value="Chromosome"/>
</dbReference>
<name>A0ABY5YBN6_9FLAO</name>
<feature type="transmembrane region" description="Helical" evidence="1">
    <location>
        <begin position="18"/>
        <end position="39"/>
    </location>
</feature>
<keyword evidence="3" id="KW-1185">Reference proteome</keyword>
<gene>
    <name evidence="2" type="ORF">NYZ99_10005</name>
</gene>
<reference evidence="2" key="1">
    <citation type="submission" date="2022-09" db="EMBL/GenBank/DDBJ databases">
        <title>Maribacter litopenaei sp. nov., isolated from the intestinal tract of the Pacific White Shrimp, Litopenaeus vannamei.</title>
        <authorList>
            <person name="Kim S.Y."/>
            <person name="Hwang C.Y."/>
        </authorList>
    </citation>
    <scope>NUCLEOTIDE SEQUENCE</scope>
    <source>
        <strain evidence="2">HL-LV01</strain>
    </source>
</reference>